<reference evidence="2" key="1">
    <citation type="submission" date="2011-06" db="EMBL/GenBank/DDBJ databases">
        <title>Complete genome sequence of Paenibacillus mucilaginosus KNP414.</title>
        <authorList>
            <person name="Wang J."/>
            <person name="Hu S."/>
            <person name="Hu X."/>
            <person name="Zhang B."/>
            <person name="Dong D."/>
            <person name="Zhang S."/>
            <person name="Zhao K."/>
            <person name="Wu D."/>
        </authorList>
    </citation>
    <scope>NUCLEOTIDE SEQUENCE [LARGE SCALE GENOMIC DNA]</scope>
    <source>
        <strain evidence="2">KNP414</strain>
    </source>
</reference>
<evidence type="ECO:0000313" key="1">
    <source>
        <dbReference type="EMBL" id="AEI38835.1"/>
    </source>
</evidence>
<dbReference type="KEGG" id="pms:KNP414_00192"/>
<protein>
    <submittedName>
        <fullName evidence="1">Uncharacterized protein</fullName>
    </submittedName>
</protein>
<evidence type="ECO:0000313" key="2">
    <source>
        <dbReference type="Proteomes" id="UP000006620"/>
    </source>
</evidence>
<dbReference type="HOGENOM" id="CLU_3255038_0_0_9"/>
<gene>
    <name evidence="1" type="ordered locus">KNP414_00192</name>
</gene>
<dbReference type="AlphaFoldDB" id="F8FKX5"/>
<accession>F8FKX5</accession>
<sequence length="42" mass="4825">MKSILKTCGRFAGDLQQHVGVVGFYRKMKQYAQLSHNIRGRT</sequence>
<dbReference type="Proteomes" id="UP000006620">
    <property type="component" value="Chromosome"/>
</dbReference>
<dbReference type="EMBL" id="CP002869">
    <property type="protein sequence ID" value="AEI38835.1"/>
    <property type="molecule type" value="Genomic_DNA"/>
</dbReference>
<reference evidence="1 2" key="2">
    <citation type="journal article" date="2013" name="Genome Announc.">
        <title>Genome Sequence of Growth-Improving Paenibacillus mucilaginosus Strain KNP414.</title>
        <authorList>
            <person name="Lu J.J."/>
            <person name="Wang J.F."/>
            <person name="Hu X.F."/>
        </authorList>
    </citation>
    <scope>NUCLEOTIDE SEQUENCE [LARGE SCALE GENOMIC DNA]</scope>
    <source>
        <strain evidence="1 2">KNP414</strain>
    </source>
</reference>
<organism evidence="1 2">
    <name type="scientific">Paenibacillus mucilaginosus (strain KNP414)</name>
    <dbReference type="NCBI Taxonomy" id="1036673"/>
    <lineage>
        <taxon>Bacteria</taxon>
        <taxon>Bacillati</taxon>
        <taxon>Bacillota</taxon>
        <taxon>Bacilli</taxon>
        <taxon>Bacillales</taxon>
        <taxon>Paenibacillaceae</taxon>
        <taxon>Paenibacillus</taxon>
    </lineage>
</organism>
<proteinExistence type="predicted"/>
<name>F8FKX5_PAEMK</name>